<protein>
    <recommendedName>
        <fullName evidence="3">Lipoprotein</fullName>
    </recommendedName>
</protein>
<organism evidence="1 2">
    <name type="scientific">Candidatus Magnetoglobus multicellularis str. Araruama</name>
    <dbReference type="NCBI Taxonomy" id="890399"/>
    <lineage>
        <taxon>Bacteria</taxon>
        <taxon>Pseudomonadati</taxon>
        <taxon>Thermodesulfobacteriota</taxon>
        <taxon>Desulfobacteria</taxon>
        <taxon>Desulfobacterales</taxon>
        <taxon>Desulfobacteraceae</taxon>
        <taxon>Candidatus Magnetoglobus</taxon>
    </lineage>
</organism>
<dbReference type="Proteomes" id="UP000189670">
    <property type="component" value="Unassembled WGS sequence"/>
</dbReference>
<evidence type="ECO:0008006" key="3">
    <source>
        <dbReference type="Google" id="ProtNLM"/>
    </source>
</evidence>
<gene>
    <name evidence="1" type="ORF">OMM_12526</name>
</gene>
<evidence type="ECO:0000313" key="2">
    <source>
        <dbReference type="Proteomes" id="UP000189670"/>
    </source>
</evidence>
<accession>A0A1V1NVQ7</accession>
<name>A0A1V1NVQ7_9BACT</name>
<sequence length="104" mass="11952">MFDSKYFSLICFIIFVCLFVSCGGDGDSYDESEQTNQYLYPLSGNVFYEEYIPTDTGLSNEIYTEPVRYANYEIVSEDGSLIKKGSLDKDGGYYAERKKMKVFM</sequence>
<dbReference type="EMBL" id="ATBP01001840">
    <property type="protein sequence ID" value="ETR66645.1"/>
    <property type="molecule type" value="Genomic_DNA"/>
</dbReference>
<evidence type="ECO:0000313" key="1">
    <source>
        <dbReference type="EMBL" id="ETR66645.1"/>
    </source>
</evidence>
<proteinExistence type="predicted"/>
<dbReference type="PROSITE" id="PS51257">
    <property type="entry name" value="PROKAR_LIPOPROTEIN"/>
    <property type="match status" value="1"/>
</dbReference>
<dbReference type="AlphaFoldDB" id="A0A1V1NVQ7"/>
<reference evidence="2" key="1">
    <citation type="submission" date="2012-11" db="EMBL/GenBank/DDBJ databases">
        <authorList>
            <person name="Lucero-Rivera Y.E."/>
            <person name="Tovar-Ramirez D."/>
        </authorList>
    </citation>
    <scope>NUCLEOTIDE SEQUENCE [LARGE SCALE GENOMIC DNA]</scope>
    <source>
        <strain evidence="2">Araruama</strain>
    </source>
</reference>
<comment type="caution">
    <text evidence="1">The sequence shown here is derived from an EMBL/GenBank/DDBJ whole genome shotgun (WGS) entry which is preliminary data.</text>
</comment>